<proteinExistence type="inferred from homology"/>
<protein>
    <recommendedName>
        <fullName evidence="2 7">Glutamate racemase</fullName>
        <ecNumber evidence="2 7">5.1.1.3</ecNumber>
    </recommendedName>
</protein>
<dbReference type="PANTHER" id="PTHR21198">
    <property type="entry name" value="GLUTAMATE RACEMASE"/>
    <property type="match status" value="1"/>
</dbReference>
<evidence type="ECO:0000256" key="7">
    <source>
        <dbReference type="HAMAP-Rule" id="MF_00258"/>
    </source>
</evidence>
<dbReference type="EC" id="5.1.1.3" evidence="2 7"/>
<dbReference type="InterPro" id="IPR033134">
    <property type="entry name" value="Asp/Glu_racemase_AS_2"/>
</dbReference>
<dbReference type="PROSITE" id="PS00924">
    <property type="entry name" value="ASP_GLU_RACEMASE_2"/>
    <property type="match status" value="1"/>
</dbReference>
<organism evidence="8 9">
    <name type="scientific">Mycetohabitans rhizoxinica</name>
    <dbReference type="NCBI Taxonomy" id="412963"/>
    <lineage>
        <taxon>Bacteria</taxon>
        <taxon>Pseudomonadati</taxon>
        <taxon>Pseudomonadota</taxon>
        <taxon>Betaproteobacteria</taxon>
        <taxon>Burkholderiales</taxon>
        <taxon>Burkholderiaceae</taxon>
        <taxon>Mycetohabitans</taxon>
    </lineage>
</organism>
<keyword evidence="5 7" id="KW-0413">Isomerase</keyword>
<feature type="active site" description="Proton donor/acceptor" evidence="7">
    <location>
        <position position="76"/>
    </location>
</feature>
<dbReference type="Pfam" id="PF01177">
    <property type="entry name" value="Asp_Glu_race"/>
    <property type="match status" value="1"/>
</dbReference>
<dbReference type="SUPFAM" id="SSF53681">
    <property type="entry name" value="Aspartate/glutamate racemase"/>
    <property type="match status" value="2"/>
</dbReference>
<dbReference type="InterPro" id="IPR004391">
    <property type="entry name" value="Glu_race"/>
</dbReference>
<evidence type="ECO:0000313" key="9">
    <source>
        <dbReference type="Proteomes" id="UP001493153"/>
    </source>
</evidence>
<feature type="binding site" evidence="7">
    <location>
        <begin position="13"/>
        <end position="14"/>
    </location>
    <ligand>
        <name>substrate</name>
    </ligand>
</feature>
<sequence>MTMRNAAPIGVFDSGVGGLSVLRAIRATLPDEALLYCADSRYAPYGERDDAFIAARTLGIGRWLAAQQVKAIVVACNTATAHTVSMLRERLPMPIIGVEPGIKPAALQSRTRVAGVLATASTLKSARFNALLAQYGGDCRFVCQAGHGLVDAIEAGDIGSPVVMQRLAACLQPILDASADILVLGCTHYPFLLDAVRTITADRLHVIDTGEAIARQLVRRLTDQQLRVDTGPAAAHAEPTSAPAPLRLVTTGDAPQLARIARQLLSVNVAAEHVEIASEPIYRDALA</sequence>
<dbReference type="InterPro" id="IPR018187">
    <property type="entry name" value="Asp/Glu_racemase_AS_1"/>
</dbReference>
<dbReference type="HAMAP" id="MF_00258">
    <property type="entry name" value="Glu_racemase"/>
    <property type="match status" value="1"/>
</dbReference>
<dbReference type="PROSITE" id="PS00923">
    <property type="entry name" value="ASP_GLU_RACEMASE_1"/>
    <property type="match status" value="1"/>
</dbReference>
<accession>A0ABZ2Q021</accession>
<gene>
    <name evidence="7" type="primary">murI</name>
    <name evidence="8" type="ORF">IHE29_07440</name>
</gene>
<feature type="binding site" evidence="7">
    <location>
        <begin position="77"/>
        <end position="78"/>
    </location>
    <ligand>
        <name>substrate</name>
    </ligand>
</feature>
<comment type="pathway">
    <text evidence="7">Cell wall biogenesis; peptidoglycan biosynthesis.</text>
</comment>
<keyword evidence="4 7" id="KW-0573">Peptidoglycan synthesis</keyword>
<dbReference type="Gene3D" id="3.40.50.1860">
    <property type="match status" value="2"/>
</dbReference>
<keyword evidence="6 7" id="KW-0961">Cell wall biogenesis/degradation</keyword>
<comment type="function">
    <text evidence="7">Provides the (R)-glutamate required for cell wall biosynthesis.</text>
</comment>
<comment type="catalytic activity">
    <reaction evidence="1 7">
        <text>L-glutamate = D-glutamate</text>
        <dbReference type="Rhea" id="RHEA:12813"/>
        <dbReference type="ChEBI" id="CHEBI:29985"/>
        <dbReference type="ChEBI" id="CHEBI:29986"/>
        <dbReference type="EC" id="5.1.1.3"/>
    </reaction>
</comment>
<name>A0ABZ2Q021_9BURK</name>
<dbReference type="InterPro" id="IPR001920">
    <property type="entry name" value="Asp/Glu_race"/>
</dbReference>
<dbReference type="GO" id="GO:0008881">
    <property type="term" value="F:glutamate racemase activity"/>
    <property type="evidence" value="ECO:0007669"/>
    <property type="project" value="UniProtKB-EC"/>
</dbReference>
<dbReference type="NCBIfam" id="TIGR00067">
    <property type="entry name" value="glut_race"/>
    <property type="match status" value="1"/>
</dbReference>
<reference evidence="8 9" key="1">
    <citation type="submission" date="2020-09" db="EMBL/GenBank/DDBJ databases">
        <title>Genome sequences of Mycetohabitans spp.</title>
        <authorList>
            <person name="Carter M.E."/>
            <person name="Carpenter S.C.D."/>
            <person name="Bogdanove A.J."/>
        </authorList>
    </citation>
    <scope>NUCLEOTIDE SEQUENCE [LARGE SCALE GENOMIC DNA]</scope>
    <source>
        <strain evidence="8 9">B12</strain>
    </source>
</reference>
<feature type="binding site" evidence="7">
    <location>
        <begin position="187"/>
        <end position="188"/>
    </location>
    <ligand>
        <name>substrate</name>
    </ligand>
</feature>
<evidence type="ECO:0000256" key="4">
    <source>
        <dbReference type="ARBA" id="ARBA00022984"/>
    </source>
</evidence>
<dbReference type="InterPro" id="IPR015942">
    <property type="entry name" value="Asp/Glu/hydantoin_racemase"/>
</dbReference>
<evidence type="ECO:0000256" key="2">
    <source>
        <dbReference type="ARBA" id="ARBA00013090"/>
    </source>
</evidence>
<feature type="binding site" evidence="7">
    <location>
        <begin position="45"/>
        <end position="46"/>
    </location>
    <ligand>
        <name>substrate</name>
    </ligand>
</feature>
<feature type="active site" description="Proton donor/acceptor" evidence="7">
    <location>
        <position position="186"/>
    </location>
</feature>
<dbReference type="Proteomes" id="UP001493153">
    <property type="component" value="Chromosome"/>
</dbReference>
<evidence type="ECO:0000256" key="1">
    <source>
        <dbReference type="ARBA" id="ARBA00001602"/>
    </source>
</evidence>
<keyword evidence="3 7" id="KW-0133">Cell shape</keyword>
<evidence type="ECO:0000256" key="6">
    <source>
        <dbReference type="ARBA" id="ARBA00023316"/>
    </source>
</evidence>
<dbReference type="EMBL" id="CP062176">
    <property type="protein sequence ID" value="WXK39124.1"/>
    <property type="molecule type" value="Genomic_DNA"/>
</dbReference>
<comment type="similarity">
    <text evidence="7">Belongs to the aspartate/glutamate racemases family.</text>
</comment>
<dbReference type="RefSeq" id="WP_237070588.1">
    <property type="nucleotide sequence ID" value="NZ_CP062174.1"/>
</dbReference>
<evidence type="ECO:0000256" key="5">
    <source>
        <dbReference type="ARBA" id="ARBA00023235"/>
    </source>
</evidence>
<keyword evidence="9" id="KW-1185">Reference proteome</keyword>
<evidence type="ECO:0000256" key="3">
    <source>
        <dbReference type="ARBA" id="ARBA00022960"/>
    </source>
</evidence>
<evidence type="ECO:0000313" key="8">
    <source>
        <dbReference type="EMBL" id="WXK39124.1"/>
    </source>
</evidence>
<dbReference type="PANTHER" id="PTHR21198:SF2">
    <property type="entry name" value="GLUTAMATE RACEMASE"/>
    <property type="match status" value="1"/>
</dbReference>